<dbReference type="Proteomes" id="UP001157006">
    <property type="component" value="Chromosome 4"/>
</dbReference>
<proteinExistence type="predicted"/>
<evidence type="ECO:0000313" key="2">
    <source>
        <dbReference type="Proteomes" id="UP001157006"/>
    </source>
</evidence>
<name>A0AAV1AER8_VICFA</name>
<accession>A0AAV1AER8</accession>
<dbReference type="AlphaFoldDB" id="A0AAV1AER8"/>
<dbReference type="EMBL" id="OX451739">
    <property type="protein sequence ID" value="CAI8608584.1"/>
    <property type="molecule type" value="Genomic_DNA"/>
</dbReference>
<organism evidence="1 2">
    <name type="scientific">Vicia faba</name>
    <name type="common">Broad bean</name>
    <name type="synonym">Faba vulgaris</name>
    <dbReference type="NCBI Taxonomy" id="3906"/>
    <lineage>
        <taxon>Eukaryota</taxon>
        <taxon>Viridiplantae</taxon>
        <taxon>Streptophyta</taxon>
        <taxon>Embryophyta</taxon>
        <taxon>Tracheophyta</taxon>
        <taxon>Spermatophyta</taxon>
        <taxon>Magnoliopsida</taxon>
        <taxon>eudicotyledons</taxon>
        <taxon>Gunneridae</taxon>
        <taxon>Pentapetalae</taxon>
        <taxon>rosids</taxon>
        <taxon>fabids</taxon>
        <taxon>Fabales</taxon>
        <taxon>Fabaceae</taxon>
        <taxon>Papilionoideae</taxon>
        <taxon>50 kb inversion clade</taxon>
        <taxon>NPAAA clade</taxon>
        <taxon>Hologalegina</taxon>
        <taxon>IRL clade</taxon>
        <taxon>Fabeae</taxon>
        <taxon>Vicia</taxon>
    </lineage>
</organism>
<gene>
    <name evidence="1" type="ORF">VFH_IV093120</name>
</gene>
<evidence type="ECO:0000313" key="1">
    <source>
        <dbReference type="EMBL" id="CAI8608584.1"/>
    </source>
</evidence>
<keyword evidence="2" id="KW-1185">Reference proteome</keyword>
<protein>
    <submittedName>
        <fullName evidence="1">Uncharacterized protein</fullName>
    </submittedName>
</protein>
<reference evidence="1 2" key="1">
    <citation type="submission" date="2023-01" db="EMBL/GenBank/DDBJ databases">
        <authorList>
            <person name="Kreplak J."/>
        </authorList>
    </citation>
    <scope>NUCLEOTIDE SEQUENCE [LARGE SCALE GENOMIC DNA]</scope>
</reference>
<sequence>MKLEIKSQNPNPISKLKPKSTLLITSILDNSRIEKDRRLRDEFDPFDSLITSSHKSRNKCSVNLELKEENEEKLTLIETLPFSSRRSSSLTTVRFVNHTSRVGLKNVLILSQNHLSENEEEESEREREREREGFVFVAVPLVKLKLNGVVKIFSDSVDFLTTSFNLIQLSRDPCVLCGEGEGIVEGDEVQFEDLYASGLISLAIRGETKTLRFFVVLRALFLDGLNVAVS</sequence>